<dbReference type="SUPFAM" id="SSF89733">
    <property type="entry name" value="L-sulfolactate dehydrogenase-like"/>
    <property type="match status" value="1"/>
</dbReference>
<evidence type="ECO:0000256" key="1">
    <source>
        <dbReference type="ARBA" id="ARBA00006056"/>
    </source>
</evidence>
<name>Q982E2_RHILO</name>
<dbReference type="AlphaFoldDB" id="Q982E2"/>
<dbReference type="EMBL" id="BA000013">
    <property type="protein sequence ID" value="BAB54517.1"/>
    <property type="molecule type" value="Genomic_DNA"/>
</dbReference>
<protein>
    <submittedName>
        <fullName evidence="3">Malate dehydrogenase-like protein</fullName>
    </submittedName>
</protein>
<keyword evidence="3" id="KW-0614">Plasmid</keyword>
<dbReference type="InterPro" id="IPR036111">
    <property type="entry name" value="Mal/L-sulfo/L-lacto_DH-like_sf"/>
</dbReference>
<dbReference type="InterPro" id="IPR003767">
    <property type="entry name" value="Malate/L-lactate_DH-like"/>
</dbReference>
<reference evidence="3 4" key="1">
    <citation type="journal article" date="2000" name="DNA Res.">
        <title>Complete genome structure of the nitrogen-fixing symbiotic bacterium Mesorhizobium loti.</title>
        <authorList>
            <person name="Kaneko T."/>
            <person name="Nakamura Y."/>
            <person name="Sato S."/>
            <person name="Asamizu E."/>
            <person name="Kato T."/>
            <person name="Sasamoto S."/>
            <person name="Watanabe A."/>
            <person name="Idesawa K."/>
            <person name="Ishikawa A."/>
            <person name="Kawashima K."/>
            <person name="Kimura T."/>
            <person name="Kishida Y."/>
            <person name="Kiyokawa C."/>
            <person name="Kohara M."/>
            <person name="Matsumoto M."/>
            <person name="Matsuno A."/>
            <person name="Mochizuki Y."/>
            <person name="Nakayama S."/>
            <person name="Nakazaki N."/>
            <person name="Shimpo S."/>
            <person name="Sugimoto M."/>
            <person name="Takeuchi C."/>
            <person name="Yamada M."/>
            <person name="Tabata S."/>
        </authorList>
    </citation>
    <scope>NUCLEOTIDE SEQUENCE [LARGE SCALE GENOMIC DNA]</scope>
    <source>
        <strain evidence="4">LMG 29417 / CECT 9101 / MAFF 303099</strain>
        <plasmid evidence="3 4">pMLa</plasmid>
    </source>
</reference>
<evidence type="ECO:0000313" key="4">
    <source>
        <dbReference type="Proteomes" id="UP000000552"/>
    </source>
</evidence>
<proteinExistence type="inferred from homology"/>
<dbReference type="GO" id="GO:0016491">
    <property type="term" value="F:oxidoreductase activity"/>
    <property type="evidence" value="ECO:0007669"/>
    <property type="project" value="UniProtKB-KW"/>
</dbReference>
<dbReference type="HOGENOM" id="CLU_040452_1_0_5"/>
<dbReference type="Proteomes" id="UP000000552">
    <property type="component" value="Plasmid pMLa"/>
</dbReference>
<sequence length="383" mass="40889">MIRKSEHRCFDGHAQAERGQATMVIIKVENLIDFIAEVFGHADSSPEEARRIATYLTTANLTGHDSHGVIRVPGYIRWKKIGSVVPNQTVEVLVDTPSLAVLDGKFGYGQTVAPVAVKLGIEKCKKAGLAAVALRNAGHIGRIGDWAEMAAADGLVSVHFVNATDSLLVAPFGGVERRMSTAPYCVGIPRQGHDPIVLDFATSVVAEGKCLVASLGGKKLPKGALIDSDGTLSDDPRLLYGPYTSDSTRDHTQGIGAIRAFGEHKGSGLALICELMGGALTGTGATAANQRFANGMLAFYIDPKVVDPANFFDGEVTRYTDFIRATKPVPGIEQVQLPGDPERRIRAERTKDGIPLLDDTWAAIVNTAREMGVSETDIRQATS</sequence>
<dbReference type="Gene3D" id="3.30.1370.60">
    <property type="entry name" value="Hypothetical oxidoreductase yiak, domain 2"/>
    <property type="match status" value="1"/>
</dbReference>
<geneLocation type="plasmid" evidence="3 4">
    <name>pMLa</name>
</geneLocation>
<gene>
    <name evidence="3" type="ordered locus">mlr9117</name>
</gene>
<comment type="similarity">
    <text evidence="1">Belongs to the LDH2/MDH2 oxidoreductase family.</text>
</comment>
<accession>Q982E2</accession>
<dbReference type="InterPro" id="IPR043144">
    <property type="entry name" value="Mal/L-sulf/L-lact_DH-like_ah"/>
</dbReference>
<dbReference type="Pfam" id="PF02615">
    <property type="entry name" value="Ldh_2"/>
    <property type="match status" value="1"/>
</dbReference>
<organism evidence="3 4">
    <name type="scientific">Mesorhizobium japonicum (strain LMG 29417 / CECT 9101 / MAFF 303099)</name>
    <name type="common">Mesorhizobium loti (strain MAFF 303099)</name>
    <dbReference type="NCBI Taxonomy" id="266835"/>
    <lineage>
        <taxon>Bacteria</taxon>
        <taxon>Pseudomonadati</taxon>
        <taxon>Pseudomonadota</taxon>
        <taxon>Alphaproteobacteria</taxon>
        <taxon>Hyphomicrobiales</taxon>
        <taxon>Phyllobacteriaceae</taxon>
        <taxon>Mesorhizobium</taxon>
    </lineage>
</organism>
<dbReference type="PANTHER" id="PTHR11091:SF0">
    <property type="entry name" value="MALATE DEHYDROGENASE"/>
    <property type="match status" value="1"/>
</dbReference>
<dbReference type="NCBIfam" id="NF007504">
    <property type="entry name" value="PRK10098.1"/>
    <property type="match status" value="1"/>
</dbReference>
<dbReference type="InterPro" id="IPR043143">
    <property type="entry name" value="Mal/L-sulf/L-lact_DH-like_NADP"/>
</dbReference>
<dbReference type="Gene3D" id="1.10.1530.10">
    <property type="match status" value="1"/>
</dbReference>
<evidence type="ECO:0000313" key="3">
    <source>
        <dbReference type="EMBL" id="BAB54517.1"/>
    </source>
</evidence>
<keyword evidence="2" id="KW-0560">Oxidoreductase</keyword>
<dbReference type="PANTHER" id="PTHR11091">
    <property type="entry name" value="OXIDOREDUCTASE-RELATED"/>
    <property type="match status" value="1"/>
</dbReference>
<dbReference type="KEGG" id="mlo:mlr9117"/>
<evidence type="ECO:0000256" key="2">
    <source>
        <dbReference type="ARBA" id="ARBA00023002"/>
    </source>
</evidence>